<keyword evidence="3" id="KW-1185">Reference proteome</keyword>
<accession>A0ABR7NRL5</accession>
<dbReference type="InterPro" id="IPR037135">
    <property type="entry name" value="DUF1653-like_dom_sf"/>
</dbReference>
<gene>
    <name evidence="2" type="ORF">H8708_05665</name>
</gene>
<dbReference type="Pfam" id="PF07866">
    <property type="entry name" value="DUF1653"/>
    <property type="match status" value="1"/>
</dbReference>
<evidence type="ECO:0000259" key="1">
    <source>
        <dbReference type="Pfam" id="PF07866"/>
    </source>
</evidence>
<comment type="caution">
    <text evidence="2">The sequence shown here is derived from an EMBL/GenBank/DDBJ whole genome shotgun (WGS) entry which is preliminary data.</text>
</comment>
<feature type="domain" description="DUF1653" evidence="1">
    <location>
        <begin position="12"/>
        <end position="75"/>
    </location>
</feature>
<dbReference type="Proteomes" id="UP000647491">
    <property type="component" value="Unassembled WGS sequence"/>
</dbReference>
<dbReference type="RefSeq" id="WP_262427237.1">
    <property type="nucleotide sequence ID" value="NZ_JACRTJ010000013.1"/>
</dbReference>
<dbReference type="Gene3D" id="2.30.30.320">
    <property type="entry name" value="DUF1653-like domain"/>
    <property type="match status" value="1"/>
</dbReference>
<dbReference type="EMBL" id="JACRTJ010000013">
    <property type="protein sequence ID" value="MBC8598724.1"/>
    <property type="molecule type" value="Genomic_DNA"/>
</dbReference>
<dbReference type="InterPro" id="IPR023387">
    <property type="entry name" value="DUF1653-like_dom"/>
</dbReference>
<reference evidence="2 3" key="1">
    <citation type="submission" date="2020-08" db="EMBL/GenBank/DDBJ databases">
        <title>Genome public.</title>
        <authorList>
            <person name="Liu C."/>
            <person name="Sun Q."/>
        </authorList>
    </citation>
    <scope>NUCLEOTIDE SEQUENCE [LARGE SCALE GENOMIC DNA]</scope>
    <source>
        <strain evidence="2 3">BX10</strain>
    </source>
</reference>
<protein>
    <submittedName>
        <fullName evidence="2">DUF1653 domain-containing protein</fullName>
    </submittedName>
</protein>
<evidence type="ECO:0000313" key="3">
    <source>
        <dbReference type="Proteomes" id="UP000647491"/>
    </source>
</evidence>
<sequence>MEQRRLPAPGEFYRHFKNKMYQIVAVASHSETGEAMVVYQALYGDFKIWVRPLSMFMEEVDREKYPDADQDYRFERVTEPGCRMGDGQGIQAGEEPEEEKPMNPHLLEFFDAMDVRDYDKMLEALARLSQKAGQKEVDDICMVLDIRPQGDSAAEQISGIRQHVRMLKKFDGERLR</sequence>
<name>A0ABR7NRL5_9FIRM</name>
<organism evidence="2 3">
    <name type="scientific">Enterocloster hominis</name>
    <name type="common">ex Liu et al. 2021</name>
    <dbReference type="NCBI Taxonomy" id="2763663"/>
    <lineage>
        <taxon>Bacteria</taxon>
        <taxon>Bacillati</taxon>
        <taxon>Bacillota</taxon>
        <taxon>Clostridia</taxon>
        <taxon>Lachnospirales</taxon>
        <taxon>Lachnospiraceae</taxon>
        <taxon>Enterocloster</taxon>
    </lineage>
</organism>
<evidence type="ECO:0000313" key="2">
    <source>
        <dbReference type="EMBL" id="MBC8598724.1"/>
    </source>
</evidence>
<proteinExistence type="predicted"/>